<gene>
    <name evidence="2" type="ORF">NIES80_22610</name>
</gene>
<name>A0A480ABS3_9CYAN</name>
<evidence type="ECO:0000256" key="1">
    <source>
        <dbReference type="SAM" id="Phobius"/>
    </source>
</evidence>
<dbReference type="AlphaFoldDB" id="A0A480ABS3"/>
<keyword evidence="1" id="KW-0812">Transmembrane</keyword>
<dbReference type="EMBL" id="BJCF01000022">
    <property type="protein sequence ID" value="GCL42555.1"/>
    <property type="molecule type" value="Genomic_DNA"/>
</dbReference>
<organism evidence="2 3">
    <name type="scientific">Dolichospermum planctonicum</name>
    <dbReference type="NCBI Taxonomy" id="136072"/>
    <lineage>
        <taxon>Bacteria</taxon>
        <taxon>Bacillati</taxon>
        <taxon>Cyanobacteriota</taxon>
        <taxon>Cyanophyceae</taxon>
        <taxon>Nostocales</taxon>
        <taxon>Aphanizomenonaceae</taxon>
        <taxon>Dolichospermum</taxon>
    </lineage>
</organism>
<dbReference type="Proteomes" id="UP000299367">
    <property type="component" value="Unassembled WGS sequence"/>
</dbReference>
<reference evidence="3" key="1">
    <citation type="submission" date="2019-02" db="EMBL/GenBank/DDBJ databases">
        <title>Draft genome sequence of Dolichospermum planctonicum NIES-80.</title>
        <authorList>
            <person name="Yamaguchi H."/>
            <person name="Suzuki S."/>
            <person name="Kawachi M."/>
        </authorList>
    </citation>
    <scope>NUCLEOTIDE SEQUENCE [LARGE SCALE GENOMIC DNA]</scope>
    <source>
        <strain evidence="3">NIES-80</strain>
    </source>
</reference>
<feature type="transmembrane region" description="Helical" evidence="1">
    <location>
        <begin position="93"/>
        <end position="112"/>
    </location>
</feature>
<keyword evidence="1" id="KW-0472">Membrane</keyword>
<feature type="transmembrane region" description="Helical" evidence="1">
    <location>
        <begin position="68"/>
        <end position="86"/>
    </location>
</feature>
<sequence>MKIKHPINFHKGLTFAIVLGLMVLYHNFTIGAWVYLSLHGTYGFLWLIKDSIFPDKQWEQEIPTSQGIINFFILCLYWVAPFILISSGTVPPLPLVAAAIALNITGVFLHFASDAQKYYTLKHKTGLITEGFFAKCRNPNYLGEVLIYLAFSILTQHWLPFLIQGLFIAMIFVPNMLKKDKSLSRYPEFAEYKENSGLFFPKLFNSRISQEEETTA</sequence>
<accession>A0A480ABS3</accession>
<evidence type="ECO:0000313" key="2">
    <source>
        <dbReference type="EMBL" id="GCL42555.1"/>
    </source>
</evidence>
<protein>
    <submittedName>
        <fullName evidence="2">Uncharacterized protein</fullName>
    </submittedName>
</protein>
<dbReference type="RefSeq" id="WP_137908143.1">
    <property type="nucleotide sequence ID" value="NZ_BJCF01000022.1"/>
</dbReference>
<dbReference type="InterPro" id="IPR010721">
    <property type="entry name" value="UstE-like"/>
</dbReference>
<dbReference type="PROSITE" id="PS50244">
    <property type="entry name" value="S5A_REDUCTASE"/>
    <property type="match status" value="1"/>
</dbReference>
<dbReference type="OrthoDB" id="9779233at2"/>
<keyword evidence="1" id="KW-1133">Transmembrane helix</keyword>
<comment type="caution">
    <text evidence="2">The sequence shown here is derived from an EMBL/GenBank/DDBJ whole genome shotgun (WGS) entry which is preliminary data.</text>
</comment>
<proteinExistence type="predicted"/>
<feature type="transmembrane region" description="Helical" evidence="1">
    <location>
        <begin position="12"/>
        <end position="36"/>
    </location>
</feature>
<dbReference type="Pfam" id="PF06966">
    <property type="entry name" value="DUF1295"/>
    <property type="match status" value="1"/>
</dbReference>
<evidence type="ECO:0000313" key="3">
    <source>
        <dbReference type="Proteomes" id="UP000299367"/>
    </source>
</evidence>
<dbReference type="Gene3D" id="1.20.120.1630">
    <property type="match status" value="1"/>
</dbReference>